<dbReference type="AlphaFoldDB" id="A0A8T1W3H1"/>
<dbReference type="EMBL" id="JAGDFL010000507">
    <property type="protein sequence ID" value="KAG7386564.1"/>
    <property type="molecule type" value="Genomic_DNA"/>
</dbReference>
<protein>
    <submittedName>
        <fullName evidence="2">Uncharacterized protein</fullName>
    </submittedName>
</protein>
<gene>
    <name evidence="2" type="ORF">PHYBOEH_008627</name>
</gene>
<proteinExistence type="predicted"/>
<evidence type="ECO:0000313" key="3">
    <source>
        <dbReference type="Proteomes" id="UP000693981"/>
    </source>
</evidence>
<accession>A0A8T1W3H1</accession>
<dbReference type="Proteomes" id="UP000693981">
    <property type="component" value="Unassembled WGS sequence"/>
</dbReference>
<name>A0A8T1W3H1_9STRA</name>
<keyword evidence="3" id="KW-1185">Reference proteome</keyword>
<dbReference type="OrthoDB" id="154013at2759"/>
<evidence type="ECO:0000313" key="2">
    <source>
        <dbReference type="EMBL" id="KAG7386564.1"/>
    </source>
</evidence>
<organism evidence="2 3">
    <name type="scientific">Phytophthora boehmeriae</name>
    <dbReference type="NCBI Taxonomy" id="109152"/>
    <lineage>
        <taxon>Eukaryota</taxon>
        <taxon>Sar</taxon>
        <taxon>Stramenopiles</taxon>
        <taxon>Oomycota</taxon>
        <taxon>Peronosporomycetes</taxon>
        <taxon>Peronosporales</taxon>
        <taxon>Peronosporaceae</taxon>
        <taxon>Phytophthora</taxon>
    </lineage>
</organism>
<comment type="caution">
    <text evidence="2">The sequence shown here is derived from an EMBL/GenBank/DDBJ whole genome shotgun (WGS) entry which is preliminary data.</text>
</comment>
<reference evidence="2" key="1">
    <citation type="submission" date="2021-02" db="EMBL/GenBank/DDBJ databases">
        <authorList>
            <person name="Palmer J.M."/>
        </authorList>
    </citation>
    <scope>NUCLEOTIDE SEQUENCE</scope>
    <source>
        <strain evidence="2">SCRP23</strain>
    </source>
</reference>
<evidence type="ECO:0000256" key="1">
    <source>
        <dbReference type="SAM" id="Coils"/>
    </source>
</evidence>
<sequence length="127" mass="14305">MEATLDKQTSRRFVKGTGHLLVQLLMIAVSRLRKVEMELGDLGLELEDEQEEIDAYSDDIGDCHDHIEDIDEFVRELKAGNVSAISDATSVLVEMAEEREENQNLLRILADTRSCHEGRLCSLLCAM</sequence>
<feature type="coiled-coil region" evidence="1">
    <location>
        <begin position="32"/>
        <end position="59"/>
    </location>
</feature>
<keyword evidence="1" id="KW-0175">Coiled coil</keyword>